<feature type="transmembrane region" description="Helical" evidence="6">
    <location>
        <begin position="31"/>
        <end position="52"/>
    </location>
</feature>
<dbReference type="Proteomes" id="UP000001052">
    <property type="component" value="Chromosome"/>
</dbReference>
<evidence type="ECO:0000256" key="1">
    <source>
        <dbReference type="ARBA" id="ARBA00004141"/>
    </source>
</evidence>
<dbReference type="PANTHER" id="PTHR23291:SF50">
    <property type="entry name" value="PROTEIN LIFEGUARD 4"/>
    <property type="match status" value="1"/>
</dbReference>
<feature type="transmembrane region" description="Helical" evidence="6">
    <location>
        <begin position="215"/>
        <end position="231"/>
    </location>
</feature>
<keyword evidence="4 6" id="KW-1133">Transmembrane helix</keyword>
<evidence type="ECO:0000256" key="2">
    <source>
        <dbReference type="ARBA" id="ARBA00010350"/>
    </source>
</evidence>
<evidence type="ECO:0000256" key="4">
    <source>
        <dbReference type="ARBA" id="ARBA00022989"/>
    </source>
</evidence>
<dbReference type="RefSeq" id="WP_015752559.1">
    <property type="nucleotide sequence ID" value="NC_013223.1"/>
</dbReference>
<evidence type="ECO:0000313" key="7">
    <source>
        <dbReference type="EMBL" id="ACV69418.1"/>
    </source>
</evidence>
<evidence type="ECO:0000256" key="6">
    <source>
        <dbReference type="RuleBase" id="RU004379"/>
    </source>
</evidence>
<dbReference type="CDD" id="cd10432">
    <property type="entry name" value="BI-1-like_bacterial"/>
    <property type="match status" value="1"/>
</dbReference>
<name>C8X4E4_DESRD</name>
<feature type="transmembrane region" description="Helical" evidence="6">
    <location>
        <begin position="58"/>
        <end position="77"/>
    </location>
</feature>
<dbReference type="OrthoDB" id="9793828at2"/>
<comment type="similarity">
    <text evidence="2 6">Belongs to the BI1 family.</text>
</comment>
<dbReference type="AlphaFoldDB" id="C8X4E4"/>
<comment type="subcellular location">
    <subcellularLocation>
        <location evidence="1">Membrane</location>
        <topology evidence="1">Multi-pass membrane protein</topology>
    </subcellularLocation>
</comment>
<accession>C8X4E4</accession>
<dbReference type="GO" id="GO:0005886">
    <property type="term" value="C:plasma membrane"/>
    <property type="evidence" value="ECO:0007669"/>
    <property type="project" value="TreeGrafter"/>
</dbReference>
<protein>
    <recommendedName>
        <fullName evidence="9">Inner membrane protein YbhL</fullName>
    </recommendedName>
</protein>
<feature type="transmembrane region" description="Helical" evidence="6">
    <location>
        <begin position="89"/>
        <end position="107"/>
    </location>
</feature>
<dbReference type="STRING" id="485915.Dret_2134"/>
<evidence type="ECO:0000256" key="5">
    <source>
        <dbReference type="ARBA" id="ARBA00023136"/>
    </source>
</evidence>
<dbReference type="EMBL" id="CP001734">
    <property type="protein sequence ID" value="ACV69418.1"/>
    <property type="molecule type" value="Genomic_DNA"/>
</dbReference>
<gene>
    <name evidence="7" type="ordered locus">Dret_2134</name>
</gene>
<dbReference type="eggNOG" id="COG0670">
    <property type="taxonomic scope" value="Bacteria"/>
</dbReference>
<keyword evidence="3 6" id="KW-0812">Transmembrane</keyword>
<feature type="transmembrane region" description="Helical" evidence="6">
    <location>
        <begin position="143"/>
        <end position="160"/>
    </location>
</feature>
<feature type="transmembrane region" description="Helical" evidence="6">
    <location>
        <begin position="113"/>
        <end position="131"/>
    </location>
</feature>
<dbReference type="Pfam" id="PF01027">
    <property type="entry name" value="Bax1-I"/>
    <property type="match status" value="1"/>
</dbReference>
<evidence type="ECO:0008006" key="9">
    <source>
        <dbReference type="Google" id="ProtNLM"/>
    </source>
</evidence>
<dbReference type="PANTHER" id="PTHR23291">
    <property type="entry name" value="BAX INHIBITOR-RELATED"/>
    <property type="match status" value="1"/>
</dbReference>
<evidence type="ECO:0000256" key="3">
    <source>
        <dbReference type="ARBA" id="ARBA00022692"/>
    </source>
</evidence>
<feature type="transmembrane region" description="Helical" evidence="6">
    <location>
        <begin position="166"/>
        <end position="184"/>
    </location>
</feature>
<organism evidence="7 8">
    <name type="scientific">Desulfohalobium retbaense (strain ATCC 49708 / DSM 5692 / JCM 16813 / HR100)</name>
    <dbReference type="NCBI Taxonomy" id="485915"/>
    <lineage>
        <taxon>Bacteria</taxon>
        <taxon>Pseudomonadati</taxon>
        <taxon>Thermodesulfobacteriota</taxon>
        <taxon>Desulfovibrionia</taxon>
        <taxon>Desulfovibrionales</taxon>
        <taxon>Desulfohalobiaceae</taxon>
        <taxon>Desulfohalobium</taxon>
    </lineage>
</organism>
<proteinExistence type="inferred from homology"/>
<reference evidence="8" key="1">
    <citation type="submission" date="2009-09" db="EMBL/GenBank/DDBJ databases">
        <title>The complete chromosome of Desulfohalobium retbaense DSM 5692.</title>
        <authorList>
            <consortium name="US DOE Joint Genome Institute (JGI-PGF)"/>
            <person name="Lucas S."/>
            <person name="Copeland A."/>
            <person name="Lapidus A."/>
            <person name="Glavina del Rio T."/>
            <person name="Dalin E."/>
            <person name="Tice H."/>
            <person name="Bruce D."/>
            <person name="Goodwin L."/>
            <person name="Pitluck S."/>
            <person name="Kyrpides N."/>
            <person name="Mavromatis K."/>
            <person name="Ivanova N."/>
            <person name="Mikhailova N."/>
            <person name="Munk A.C."/>
            <person name="Brettin T."/>
            <person name="Detter J.C."/>
            <person name="Han C."/>
            <person name="Tapia R."/>
            <person name="Larimer F."/>
            <person name="Land M."/>
            <person name="Hauser L."/>
            <person name="Markowitz V."/>
            <person name="Cheng J.-F."/>
            <person name="Hugenholtz P."/>
            <person name="Woyke T."/>
            <person name="Wu D."/>
            <person name="Spring S."/>
            <person name="Klenk H.-P."/>
            <person name="Eisen J.A."/>
        </authorList>
    </citation>
    <scope>NUCLEOTIDE SEQUENCE [LARGE SCALE GENOMIC DNA]</scope>
    <source>
        <strain evidence="8">DSM 5692</strain>
    </source>
</reference>
<keyword evidence="5 6" id="KW-0472">Membrane</keyword>
<dbReference type="HOGENOM" id="CLU_058671_1_1_7"/>
<sequence>MADFRNITATQSSAVAINAFMRGVYTWMSGGLLLTAVVAFGVINTPALIQTVASNPTILLVLILAELGLVLTISAGISKLSGTMATSLFMLYSGLNGVTLAPILLLYTGASVAGTFVICAGMFGAMSLYGLTTKKDLTSWGSFLFMGLIGIVLAAVVNMFLQSAMIEFVISGVGVLVFTGLTAWDTQQLKTMGETAPADDATAVRRGTILGALRLYLDFINLFLMLLRFFGQMRE</sequence>
<dbReference type="InterPro" id="IPR006214">
    <property type="entry name" value="Bax_inhibitor_1-related"/>
</dbReference>
<keyword evidence="8" id="KW-1185">Reference proteome</keyword>
<reference evidence="7 8" key="2">
    <citation type="journal article" date="2010" name="Stand. Genomic Sci.">
        <title>Complete genome sequence of Desulfohalobium retbaense type strain (HR(100)).</title>
        <authorList>
            <person name="Spring S."/>
            <person name="Nolan M."/>
            <person name="Lapidus A."/>
            <person name="Glavina Del Rio T."/>
            <person name="Copeland A."/>
            <person name="Tice H."/>
            <person name="Cheng J.F."/>
            <person name="Lucas S."/>
            <person name="Land M."/>
            <person name="Chen F."/>
            <person name="Bruce D."/>
            <person name="Goodwin L."/>
            <person name="Pitluck S."/>
            <person name="Ivanova N."/>
            <person name="Mavromatis K."/>
            <person name="Mikhailova N."/>
            <person name="Pati A."/>
            <person name="Chen A."/>
            <person name="Palaniappan K."/>
            <person name="Hauser L."/>
            <person name="Chang Y.J."/>
            <person name="Jeffries C.D."/>
            <person name="Munk C."/>
            <person name="Kiss H."/>
            <person name="Chain P."/>
            <person name="Han C."/>
            <person name="Brettin T."/>
            <person name="Detter J.C."/>
            <person name="Schuler E."/>
            <person name="Goker M."/>
            <person name="Rohde M."/>
            <person name="Bristow J."/>
            <person name="Eisen J.A."/>
            <person name="Markowitz V."/>
            <person name="Hugenholtz P."/>
            <person name="Kyrpides N.C."/>
            <person name="Klenk H.P."/>
        </authorList>
    </citation>
    <scope>NUCLEOTIDE SEQUENCE [LARGE SCALE GENOMIC DNA]</scope>
    <source>
        <strain evidence="7 8">DSM 5692</strain>
    </source>
</reference>
<evidence type="ECO:0000313" key="8">
    <source>
        <dbReference type="Proteomes" id="UP000001052"/>
    </source>
</evidence>
<dbReference type="KEGG" id="drt:Dret_2134"/>